<reference evidence="2 3" key="1">
    <citation type="journal article" date="2015" name="Plant Cell">
        <title>Oil accumulation by the oleaginous diatom Fistulifera solaris as revealed by the genome and transcriptome.</title>
        <authorList>
            <person name="Tanaka T."/>
            <person name="Maeda Y."/>
            <person name="Veluchamy A."/>
            <person name="Tanaka M."/>
            <person name="Abida H."/>
            <person name="Marechal E."/>
            <person name="Bowler C."/>
            <person name="Muto M."/>
            <person name="Sunaga Y."/>
            <person name="Tanaka M."/>
            <person name="Yoshino T."/>
            <person name="Taniguchi T."/>
            <person name="Fukuda Y."/>
            <person name="Nemoto M."/>
            <person name="Matsumoto M."/>
            <person name="Wong P.S."/>
            <person name="Aburatani S."/>
            <person name="Fujibuchi W."/>
        </authorList>
    </citation>
    <scope>NUCLEOTIDE SEQUENCE [LARGE SCALE GENOMIC DNA]</scope>
    <source>
        <strain evidence="2 3">JPCC DA0580</strain>
    </source>
</reference>
<feature type="compositionally biased region" description="Low complexity" evidence="1">
    <location>
        <begin position="181"/>
        <end position="194"/>
    </location>
</feature>
<dbReference type="AlphaFoldDB" id="A0A1Z5K0H6"/>
<keyword evidence="3" id="KW-1185">Reference proteome</keyword>
<evidence type="ECO:0000256" key="1">
    <source>
        <dbReference type="SAM" id="MobiDB-lite"/>
    </source>
</evidence>
<gene>
    <name evidence="2" type="ORF">FisN_11Lh321</name>
</gene>
<dbReference type="EMBL" id="BDSP01000140">
    <property type="protein sequence ID" value="GAX19813.1"/>
    <property type="molecule type" value="Genomic_DNA"/>
</dbReference>
<dbReference type="Proteomes" id="UP000198406">
    <property type="component" value="Unassembled WGS sequence"/>
</dbReference>
<feature type="compositionally biased region" description="Basic and acidic residues" evidence="1">
    <location>
        <begin position="270"/>
        <end position="279"/>
    </location>
</feature>
<feature type="compositionally biased region" description="Polar residues" evidence="1">
    <location>
        <begin position="87"/>
        <end position="98"/>
    </location>
</feature>
<feature type="compositionally biased region" description="Basic and acidic residues" evidence="1">
    <location>
        <begin position="304"/>
        <end position="324"/>
    </location>
</feature>
<sequence length="449" mass="51141">MNRMFQRPSSFSMGPPTAAMMPSPLRLRDVKGKSKADSQQSDQQHVMGSLDAALHRLAHRRQSKCASCSDQKSVQSLIEMRRAPRGLSQSLTLPQSQDDLQHRRTKSNDVNLFTIKWNNRPTMNRRESIEFEGDFDEIDWDSDADDTSESNQLSRTLSALEQASSFRSLSWNPCDNDDDASQSSMRSSSSTVSKSRGRRPRHIRSGSITKSSSKAMEYMQQRSCLQQSLLRVKNKKPRRRHSSDEVSLSLIQLEGKEPMQRRMSRKKSDRSKEESDAKSHSFKQSSQDSEKSLRSSTTRSTKTYQHESGRLVKDTKTDKKEQSKLHSRLQGIVKGSRIPRESSRANEERTAAKKSDMLRYSKPVRHRRSSSIGDSCNIRNLTRNMETGPLDPTPQQKERNSASQQRASAKCFFSRKITDILAVPNLIDGDDSPRKSTRRNVVVCTKNRI</sequence>
<evidence type="ECO:0000313" key="2">
    <source>
        <dbReference type="EMBL" id="GAX19813.1"/>
    </source>
</evidence>
<feature type="region of interest" description="Disordered" evidence="1">
    <location>
        <begin position="382"/>
        <end position="406"/>
    </location>
</feature>
<feature type="region of interest" description="Disordered" evidence="1">
    <location>
        <begin position="1"/>
        <end position="55"/>
    </location>
</feature>
<dbReference type="InParanoid" id="A0A1Z5K0H6"/>
<feature type="region of interest" description="Disordered" evidence="1">
    <location>
        <begin position="82"/>
        <end position="105"/>
    </location>
</feature>
<feature type="region of interest" description="Disordered" evidence="1">
    <location>
        <begin position="168"/>
        <end position="354"/>
    </location>
</feature>
<proteinExistence type="predicted"/>
<feature type="compositionally biased region" description="Basic and acidic residues" evidence="1">
    <location>
        <begin position="26"/>
        <end position="36"/>
    </location>
</feature>
<feature type="compositionally biased region" description="Basic residues" evidence="1">
    <location>
        <begin position="195"/>
        <end position="204"/>
    </location>
</feature>
<accession>A0A1Z5K0H6</accession>
<feature type="compositionally biased region" description="Low complexity" evidence="1">
    <location>
        <begin position="220"/>
        <end position="231"/>
    </location>
</feature>
<feature type="compositionally biased region" description="Basic residues" evidence="1">
    <location>
        <begin position="232"/>
        <end position="241"/>
    </location>
</feature>
<organism evidence="2 3">
    <name type="scientific">Fistulifera solaris</name>
    <name type="common">Oleaginous diatom</name>
    <dbReference type="NCBI Taxonomy" id="1519565"/>
    <lineage>
        <taxon>Eukaryota</taxon>
        <taxon>Sar</taxon>
        <taxon>Stramenopiles</taxon>
        <taxon>Ochrophyta</taxon>
        <taxon>Bacillariophyta</taxon>
        <taxon>Bacillariophyceae</taxon>
        <taxon>Bacillariophycidae</taxon>
        <taxon>Naviculales</taxon>
        <taxon>Naviculaceae</taxon>
        <taxon>Fistulifera</taxon>
    </lineage>
</organism>
<protein>
    <submittedName>
        <fullName evidence="2">Uncharacterized protein</fullName>
    </submittedName>
</protein>
<feature type="compositionally biased region" description="Basic and acidic residues" evidence="1">
    <location>
        <begin position="338"/>
        <end position="354"/>
    </location>
</feature>
<feature type="compositionally biased region" description="Low complexity" evidence="1">
    <location>
        <begin position="294"/>
        <end position="303"/>
    </location>
</feature>
<evidence type="ECO:0000313" key="3">
    <source>
        <dbReference type="Proteomes" id="UP000198406"/>
    </source>
</evidence>
<comment type="caution">
    <text evidence="2">The sequence shown here is derived from an EMBL/GenBank/DDBJ whole genome shotgun (WGS) entry which is preliminary data.</text>
</comment>
<name>A0A1Z5K0H6_FISSO</name>